<evidence type="ECO:0000313" key="4">
    <source>
        <dbReference type="EMBL" id="AHA96549.1"/>
    </source>
</evidence>
<feature type="compositionally biased region" description="Basic and acidic residues" evidence="1">
    <location>
        <begin position="947"/>
        <end position="962"/>
    </location>
</feature>
<evidence type="ECO:0000313" key="5">
    <source>
        <dbReference type="Proteomes" id="UP000018522"/>
    </source>
</evidence>
<dbReference type="InterPro" id="IPR041495">
    <property type="entry name" value="Mub_B2"/>
</dbReference>
<proteinExistence type="predicted"/>
<sequence>MKYMDNLSEKVASVAVKYTDLDNNLVELSTSENLTGNIGDKINYSTADEIKNLTNQGYVLVNDPFDSKGKEPVFSEDQDSYMVTFKHGREQVTVDNLKYGCKLEDLQVKGTQTVHYVGAGSRTPRDEVSTITFNRILVYDRVTGKKIGSKGWEKVEQSFPVVAAPSILGYVPDQVLVGGKTVTADEPNREYTITYQVNEHISNKEQKAEVKYLDIDSNNEEIVESKILTGAPNTKIDYSTIDQLKELDTKGYEVVSNGFDANGDIQFFDTSDDYVQTFIVTLRHKQVLVNEENPLDGINDAEYHKISKRVIAYSGADDQTPEEVVQQVNWSRDLTVDAATKRIISDGKYTTEWKPEQKTYSAISVPAVSGYHTYIKEMPEEKVRLANVTEKIRYVKNGYVIPVDESGQKIDILPKLRFVSDKNDPTLVSLPKNNLKDEEYEPESVDFAKIDPAKDIEVKYVLRHKYVAVNKDNSHFDVNPGAYRRTATALVRYDGAGVKNPNDAIQTVQWNRDITYDEVTKEILENGKYTTEWKADKEYFEAVDTPVISGFTADIGVVAKHDVTQSDLFATVTYKKNGAIIPVDEEGQEISEAKPVPFLNDLTDPTRVLATEEVPEIEGYRRTQETVLIKDPVADIKVKYILKPRYVQVNSDHPYQTVKPHNYSIPVKETVRYEGASDKTPADRIQGARWNRSLTVNDNNGKVIKDGKYTTAWTVDKKEYSAVVTPVVDGYHADQYQVKEYKVERENVDMVVKYHKNGQIIPVNSKGEKIDHADQPVYVTDPTDATKVLMEQPAPRILDYMPKNSSVVVKDPSRDTKVIYYTFDEIKELISDKKLNTKIESVDGKSTLTNVVSLPGNDNKRKAIVTFVDLSNNAVQIASSNVLSGNVGDKITDLYSTAKQIKELEQAGYEVVYNGFDPKGATKYFEKDQKTVATFTVAVEKIKKVDAKEENKAETNPKKESTQVDGQNEQDHKVLKHIFPWMK</sequence>
<feature type="domain" description="Mub B2-like" evidence="3">
    <location>
        <begin position="483"/>
        <end position="577"/>
    </location>
</feature>
<dbReference type="Gene3D" id="2.60.40.4300">
    <property type="match status" value="4"/>
</dbReference>
<feature type="domain" description="Mub B2-like" evidence="3">
    <location>
        <begin position="104"/>
        <end position="198"/>
    </location>
</feature>
<dbReference type="EMBL" id="CP006811">
    <property type="protein sequence ID" value="AHA96549.1"/>
    <property type="molecule type" value="Genomic_DNA"/>
</dbReference>
<dbReference type="AlphaFoldDB" id="A0A7D9N466"/>
<protein>
    <submittedName>
        <fullName evidence="4">Adhesion exoprotein</fullName>
    </submittedName>
</protein>
<evidence type="ECO:0000259" key="3">
    <source>
        <dbReference type="Pfam" id="PF17966"/>
    </source>
</evidence>
<dbReference type="Pfam" id="PF17966">
    <property type="entry name" value="Muc_B2"/>
    <property type="match status" value="4"/>
</dbReference>
<dbReference type="Proteomes" id="UP000018522">
    <property type="component" value="Chromosome"/>
</dbReference>
<dbReference type="InterPro" id="IPR041558">
    <property type="entry name" value="MucBP_2"/>
</dbReference>
<feature type="domain" description="Mucin binding" evidence="2">
    <location>
        <begin position="13"/>
        <end position="87"/>
    </location>
</feature>
<feature type="domain" description="Mucin binding" evidence="2">
    <location>
        <begin position="206"/>
        <end position="284"/>
    </location>
</feature>
<feature type="domain" description="Mub B2-like" evidence="3">
    <location>
        <begin position="664"/>
        <end position="757"/>
    </location>
</feature>
<feature type="domain" description="Mucin binding" evidence="2">
    <location>
        <begin position="862"/>
        <end position="939"/>
    </location>
</feature>
<organism evidence="4 5">
    <name type="scientific">Lactobacillus johnsonii N6.2</name>
    <dbReference type="NCBI Taxonomy" id="1408186"/>
    <lineage>
        <taxon>Bacteria</taxon>
        <taxon>Bacillati</taxon>
        <taxon>Bacillota</taxon>
        <taxon>Bacilli</taxon>
        <taxon>Lactobacillales</taxon>
        <taxon>Lactobacillaceae</taxon>
        <taxon>Lactobacillus</taxon>
    </lineage>
</organism>
<gene>
    <name evidence="4" type="ORF">T285_00285</name>
</gene>
<feature type="domain" description="Mub B2-like" evidence="3">
    <location>
        <begin position="300"/>
        <end position="397"/>
    </location>
</feature>
<evidence type="ECO:0000259" key="2">
    <source>
        <dbReference type="Pfam" id="PF17965"/>
    </source>
</evidence>
<dbReference type="KEGG" id="ljn:T285_00285"/>
<evidence type="ECO:0000256" key="1">
    <source>
        <dbReference type="SAM" id="MobiDB-lite"/>
    </source>
</evidence>
<name>A0A7D9N466_LACJH</name>
<dbReference type="Pfam" id="PF17965">
    <property type="entry name" value="MucBP_2"/>
    <property type="match status" value="3"/>
</dbReference>
<dbReference type="Gene3D" id="3.10.20.470">
    <property type="match status" value="3"/>
</dbReference>
<reference evidence="4 5" key="1">
    <citation type="journal article" date="2014" name="Genome Announc.">
        <title>Complete Genome Sequences of Lactobacillus johnsonii Strain N6.2 and Lactobacillus reuteri Strain TD1.</title>
        <authorList>
            <person name="Leonard M.T."/>
            <person name="Valladares R.B."/>
            <person name="Ardissone A."/>
            <person name="Gonzalez C.F."/>
            <person name="Lorca G.L."/>
            <person name="Triplett E.W."/>
        </authorList>
    </citation>
    <scope>NUCLEOTIDE SEQUENCE [LARGE SCALE GENOMIC DNA]</scope>
    <source>
        <strain evidence="4 5">N6.2</strain>
    </source>
</reference>
<accession>A0A7D9N466</accession>
<feature type="region of interest" description="Disordered" evidence="1">
    <location>
        <begin position="947"/>
        <end position="970"/>
    </location>
</feature>